<dbReference type="EMBL" id="KN421654">
    <property type="protein sequence ID" value="KHG22414.1"/>
    <property type="molecule type" value="Genomic_DNA"/>
</dbReference>
<name>A0A0B0PDA2_GOSAR</name>
<protein>
    <submittedName>
        <fullName evidence="1">Uncharacterized protein</fullName>
    </submittedName>
</protein>
<organism evidence="1 2">
    <name type="scientific">Gossypium arboreum</name>
    <name type="common">Tree cotton</name>
    <name type="synonym">Gossypium nanking</name>
    <dbReference type="NCBI Taxonomy" id="29729"/>
    <lineage>
        <taxon>Eukaryota</taxon>
        <taxon>Viridiplantae</taxon>
        <taxon>Streptophyta</taxon>
        <taxon>Embryophyta</taxon>
        <taxon>Tracheophyta</taxon>
        <taxon>Spermatophyta</taxon>
        <taxon>Magnoliopsida</taxon>
        <taxon>eudicotyledons</taxon>
        <taxon>Gunneridae</taxon>
        <taxon>Pentapetalae</taxon>
        <taxon>rosids</taxon>
        <taxon>malvids</taxon>
        <taxon>Malvales</taxon>
        <taxon>Malvaceae</taxon>
        <taxon>Malvoideae</taxon>
        <taxon>Gossypium</taxon>
    </lineage>
</organism>
<gene>
    <name evidence="1" type="ORF">F383_26693</name>
</gene>
<dbReference type="AlphaFoldDB" id="A0A0B0PDA2"/>
<accession>A0A0B0PDA2</accession>
<keyword evidence="2" id="KW-1185">Reference proteome</keyword>
<proteinExistence type="predicted"/>
<sequence length="59" mass="6825">MDLRWKSIWPGISHTGMSHGRVPLPRLKHDLHGYTTRSCLFNSLDHRRATRACPCRAQV</sequence>
<evidence type="ECO:0000313" key="2">
    <source>
        <dbReference type="Proteomes" id="UP000032142"/>
    </source>
</evidence>
<reference evidence="2" key="1">
    <citation type="submission" date="2014-09" db="EMBL/GenBank/DDBJ databases">
        <authorList>
            <person name="Mudge J."/>
            <person name="Ramaraj T."/>
            <person name="Lindquist I.E."/>
            <person name="Bharti A.K."/>
            <person name="Sundararajan A."/>
            <person name="Cameron C.T."/>
            <person name="Woodward J.E."/>
            <person name="May G.D."/>
            <person name="Brubaker C."/>
            <person name="Broadhvest J."/>
            <person name="Wilkins T.A."/>
        </authorList>
    </citation>
    <scope>NUCLEOTIDE SEQUENCE</scope>
    <source>
        <strain evidence="2">cv. AKA8401</strain>
    </source>
</reference>
<evidence type="ECO:0000313" key="1">
    <source>
        <dbReference type="EMBL" id="KHG22414.1"/>
    </source>
</evidence>
<dbReference type="Proteomes" id="UP000032142">
    <property type="component" value="Unassembled WGS sequence"/>
</dbReference>